<dbReference type="PANTHER" id="PTHR24233">
    <property type="entry name" value="P2Y PURINOCEPTOR-RELATED G-PROTEIN COUPLED RECEPTOR"/>
    <property type="match status" value="1"/>
</dbReference>
<keyword evidence="2" id="KW-1003">Cell membrane</keyword>
<dbReference type="Proteomes" id="UP001311232">
    <property type="component" value="Unassembled WGS sequence"/>
</dbReference>
<evidence type="ECO:0000256" key="11">
    <source>
        <dbReference type="ARBA" id="ARBA00035691"/>
    </source>
</evidence>
<dbReference type="PRINTS" id="PR01157">
    <property type="entry name" value="P2YPURNOCPTR"/>
</dbReference>
<keyword evidence="3 13" id="KW-0812">Transmembrane</keyword>
<comment type="caution">
    <text evidence="17">The sequence shown here is derived from an EMBL/GenBank/DDBJ whole genome shotgun (WGS) entry which is preliminary data.</text>
</comment>
<feature type="transmembrane region" description="Helical" evidence="15">
    <location>
        <begin position="68"/>
        <end position="87"/>
    </location>
</feature>
<dbReference type="EMBL" id="JAHHUM010002405">
    <property type="protein sequence ID" value="KAK5603766.1"/>
    <property type="molecule type" value="Genomic_DNA"/>
</dbReference>
<dbReference type="FunFam" id="1.20.1070.10:FF:000150">
    <property type="entry name" value="probable G-protein coupled receptor 34"/>
    <property type="match status" value="1"/>
</dbReference>
<gene>
    <name evidence="17" type="ORF">CRENBAI_001311</name>
</gene>
<comment type="subcellular location">
    <subcellularLocation>
        <location evidence="1">Cell membrane</location>
        <topology evidence="1">Multi-pass membrane protein</topology>
    </subcellularLocation>
</comment>
<evidence type="ECO:0000256" key="10">
    <source>
        <dbReference type="ARBA" id="ARBA00023224"/>
    </source>
</evidence>
<dbReference type="PROSITE" id="PS50262">
    <property type="entry name" value="G_PROTEIN_RECEP_F1_2"/>
    <property type="match status" value="1"/>
</dbReference>
<evidence type="ECO:0000256" key="2">
    <source>
        <dbReference type="ARBA" id="ARBA00022475"/>
    </source>
</evidence>
<dbReference type="Pfam" id="PF00001">
    <property type="entry name" value="7tm_1"/>
    <property type="match status" value="1"/>
</dbReference>
<dbReference type="SUPFAM" id="SSF81321">
    <property type="entry name" value="Family A G protein-coupled receptor-like"/>
    <property type="match status" value="1"/>
</dbReference>
<evidence type="ECO:0000256" key="8">
    <source>
        <dbReference type="ARBA" id="ARBA00023170"/>
    </source>
</evidence>
<evidence type="ECO:0000256" key="14">
    <source>
        <dbReference type="SAM" id="MobiDB-lite"/>
    </source>
</evidence>
<keyword evidence="10 13" id="KW-0807">Transducer</keyword>
<accession>A0AAV9R1W8</accession>
<dbReference type="AlphaFoldDB" id="A0AAV9R1W8"/>
<dbReference type="GO" id="GO:0005886">
    <property type="term" value="C:plasma membrane"/>
    <property type="evidence" value="ECO:0007669"/>
    <property type="project" value="UniProtKB-SubCell"/>
</dbReference>
<evidence type="ECO:0000259" key="16">
    <source>
        <dbReference type="PROSITE" id="PS50262"/>
    </source>
</evidence>
<dbReference type="InterPro" id="IPR000276">
    <property type="entry name" value="GPCR_Rhodpsn"/>
</dbReference>
<dbReference type="PROSITE" id="PS00237">
    <property type="entry name" value="G_PROTEIN_RECEP_F1_1"/>
    <property type="match status" value="1"/>
</dbReference>
<dbReference type="GO" id="GO:0045028">
    <property type="term" value="F:G protein-coupled purinergic nucleotide receptor activity"/>
    <property type="evidence" value="ECO:0007669"/>
    <property type="project" value="TreeGrafter"/>
</dbReference>
<name>A0AAV9R1W8_9TELE</name>
<keyword evidence="7" id="KW-1015">Disulfide bond</keyword>
<evidence type="ECO:0000313" key="18">
    <source>
        <dbReference type="Proteomes" id="UP001311232"/>
    </source>
</evidence>
<evidence type="ECO:0000256" key="12">
    <source>
        <dbReference type="ARBA" id="ARBA00045234"/>
    </source>
</evidence>
<feature type="domain" description="G-protein coupled receptors family 1 profile" evidence="16">
    <location>
        <begin position="47"/>
        <end position="301"/>
    </location>
</feature>
<feature type="transmembrane region" description="Helical" evidence="15">
    <location>
        <begin position="147"/>
        <end position="166"/>
    </location>
</feature>
<evidence type="ECO:0000256" key="9">
    <source>
        <dbReference type="ARBA" id="ARBA00023180"/>
    </source>
</evidence>
<evidence type="ECO:0000256" key="4">
    <source>
        <dbReference type="ARBA" id="ARBA00022989"/>
    </source>
</evidence>
<comment type="function">
    <text evidence="12">G-protein-coupled receptor of lysophosphatidylserine (LysoPS) that plays different roles in immune response. Acts a damage-sensing receptor that triggers tissue repair upon recognition of dying neutrophils. Mechanistically, apoptotic neutrophils release lysophosphatydilserine that are recognized by type 3 innate lymphoid cells (ILC3s) via GPR34, which activates downstream PI3K-AKT and RAS-ERK signaling pathways leading to STAT3 activation and IL-22 production. Plays an important role in microglial function, controlling morphology and phagocytosis.</text>
</comment>
<sequence length="359" mass="41496">MLTLEPPNSSQASVTNTSDTDKCVDNKMLQMPLVVLYSIIFILGLIGNLLALWVFFFVHSKRNSMRVFLINLTLADLLLAICLPFRIQYHLQMNQWKLWPWLCRTVGYFFYMNMYISITLLGLISVDRYLRIYGSAGTRHKLQSPTWSIAICVIIWTVALALMLPFVTTKSQSTTMCFHYRNIEKEDMLKVHINIIILVVFWLVFICLMVSYGKIAQKLFQRSQERPHLPTAPHYSRVARKSFFILFLFIVCFVPYHIIRGFYITTQINNVSCVWKNLADKLNETSLVFSALNSCLDPVMFFLLSSSVRKAMRRFMRSVFRVRSIGGATKLNSKNNRRQSNVHTTSDANEKETASSSSD</sequence>
<keyword evidence="5 13" id="KW-0297">G-protein coupled receptor</keyword>
<protein>
    <recommendedName>
        <fullName evidence="11">Probable G-protein coupled receptor 34</fullName>
    </recommendedName>
</protein>
<evidence type="ECO:0000256" key="6">
    <source>
        <dbReference type="ARBA" id="ARBA00023136"/>
    </source>
</evidence>
<keyword evidence="4 15" id="KW-1133">Transmembrane helix</keyword>
<proteinExistence type="inferred from homology"/>
<dbReference type="PANTHER" id="PTHR24233:SF1">
    <property type="entry name" value="G-PROTEIN COUPLED RECEPTOR 34-RELATED"/>
    <property type="match status" value="1"/>
</dbReference>
<feature type="transmembrane region" description="Helical" evidence="15">
    <location>
        <begin position="285"/>
        <end position="308"/>
    </location>
</feature>
<evidence type="ECO:0000256" key="7">
    <source>
        <dbReference type="ARBA" id="ARBA00023157"/>
    </source>
</evidence>
<evidence type="ECO:0000256" key="15">
    <source>
        <dbReference type="SAM" id="Phobius"/>
    </source>
</evidence>
<feature type="transmembrane region" description="Helical" evidence="15">
    <location>
        <begin position="107"/>
        <end position="126"/>
    </location>
</feature>
<evidence type="ECO:0000256" key="13">
    <source>
        <dbReference type="RuleBase" id="RU000688"/>
    </source>
</evidence>
<dbReference type="InterPro" id="IPR017452">
    <property type="entry name" value="GPCR_Rhodpsn_7TM"/>
</dbReference>
<feature type="compositionally biased region" description="Polar residues" evidence="14">
    <location>
        <begin position="331"/>
        <end position="347"/>
    </location>
</feature>
<dbReference type="PRINTS" id="PR00237">
    <property type="entry name" value="GPCRRHODOPSN"/>
</dbReference>
<dbReference type="Gene3D" id="1.20.1070.10">
    <property type="entry name" value="Rhodopsin 7-helix transmembrane proteins"/>
    <property type="match status" value="1"/>
</dbReference>
<evidence type="ECO:0000256" key="3">
    <source>
        <dbReference type="ARBA" id="ARBA00022692"/>
    </source>
</evidence>
<keyword evidence="6 15" id="KW-0472">Membrane</keyword>
<keyword evidence="8 13" id="KW-0675">Receptor</keyword>
<comment type="similarity">
    <text evidence="13">Belongs to the G-protein coupled receptor 1 family.</text>
</comment>
<reference evidence="17 18" key="1">
    <citation type="submission" date="2021-06" db="EMBL/GenBank/DDBJ databases">
        <authorList>
            <person name="Palmer J.M."/>
        </authorList>
    </citation>
    <scope>NUCLEOTIDE SEQUENCE [LARGE SCALE GENOMIC DNA]</scope>
    <source>
        <strain evidence="17 18">MEX-2019</strain>
        <tissue evidence="17">Muscle</tissue>
    </source>
</reference>
<feature type="transmembrane region" description="Helical" evidence="15">
    <location>
        <begin position="243"/>
        <end position="265"/>
    </location>
</feature>
<evidence type="ECO:0000256" key="5">
    <source>
        <dbReference type="ARBA" id="ARBA00023040"/>
    </source>
</evidence>
<feature type="region of interest" description="Disordered" evidence="14">
    <location>
        <begin position="331"/>
        <end position="359"/>
    </location>
</feature>
<feature type="transmembrane region" description="Helical" evidence="15">
    <location>
        <begin position="191"/>
        <end position="212"/>
    </location>
</feature>
<keyword evidence="18" id="KW-1185">Reference proteome</keyword>
<evidence type="ECO:0000313" key="17">
    <source>
        <dbReference type="EMBL" id="KAK5603766.1"/>
    </source>
</evidence>
<keyword evidence="9" id="KW-0325">Glycoprotein</keyword>
<organism evidence="17 18">
    <name type="scientific">Crenichthys baileyi</name>
    <name type="common">White River springfish</name>
    <dbReference type="NCBI Taxonomy" id="28760"/>
    <lineage>
        <taxon>Eukaryota</taxon>
        <taxon>Metazoa</taxon>
        <taxon>Chordata</taxon>
        <taxon>Craniata</taxon>
        <taxon>Vertebrata</taxon>
        <taxon>Euteleostomi</taxon>
        <taxon>Actinopterygii</taxon>
        <taxon>Neopterygii</taxon>
        <taxon>Teleostei</taxon>
        <taxon>Neoteleostei</taxon>
        <taxon>Acanthomorphata</taxon>
        <taxon>Ovalentaria</taxon>
        <taxon>Atherinomorphae</taxon>
        <taxon>Cyprinodontiformes</taxon>
        <taxon>Goodeidae</taxon>
        <taxon>Crenichthys</taxon>
    </lineage>
</organism>
<evidence type="ECO:0000256" key="1">
    <source>
        <dbReference type="ARBA" id="ARBA00004651"/>
    </source>
</evidence>
<feature type="transmembrane region" description="Helical" evidence="15">
    <location>
        <begin position="34"/>
        <end position="56"/>
    </location>
</feature>